<evidence type="ECO:0000313" key="2">
    <source>
        <dbReference type="Proteomes" id="UP000824890"/>
    </source>
</evidence>
<sequence length="103" mass="11407">MEESFSEPRLPIPMTRAPPGAVVVRSDAAWTATTKDAGLGWVIFSGSDIRSFKTSGKWVSSALTAEGLALREARPKKGLWDNDTLRLWCLMCMKVPVMVPRRD</sequence>
<reference evidence="1 2" key="1">
    <citation type="submission" date="2021-05" db="EMBL/GenBank/DDBJ databases">
        <title>Genome Assembly of Synthetic Allotetraploid Brassica napus Reveals Homoeologous Exchanges between Subgenomes.</title>
        <authorList>
            <person name="Davis J.T."/>
        </authorList>
    </citation>
    <scope>NUCLEOTIDE SEQUENCE [LARGE SCALE GENOMIC DNA]</scope>
    <source>
        <strain evidence="2">cv. Da-Ae</strain>
        <tissue evidence="1">Seedling</tissue>
    </source>
</reference>
<organism evidence="1 2">
    <name type="scientific">Brassica napus</name>
    <name type="common">Rape</name>
    <dbReference type="NCBI Taxonomy" id="3708"/>
    <lineage>
        <taxon>Eukaryota</taxon>
        <taxon>Viridiplantae</taxon>
        <taxon>Streptophyta</taxon>
        <taxon>Embryophyta</taxon>
        <taxon>Tracheophyta</taxon>
        <taxon>Spermatophyta</taxon>
        <taxon>Magnoliopsida</taxon>
        <taxon>eudicotyledons</taxon>
        <taxon>Gunneridae</taxon>
        <taxon>Pentapetalae</taxon>
        <taxon>rosids</taxon>
        <taxon>malvids</taxon>
        <taxon>Brassicales</taxon>
        <taxon>Brassicaceae</taxon>
        <taxon>Brassiceae</taxon>
        <taxon>Brassica</taxon>
    </lineage>
</organism>
<dbReference type="EMBL" id="JAGKQM010000004">
    <property type="protein sequence ID" value="KAH0928384.1"/>
    <property type="molecule type" value="Genomic_DNA"/>
</dbReference>
<name>A0ABQ8DGB0_BRANA</name>
<keyword evidence="2" id="KW-1185">Reference proteome</keyword>
<gene>
    <name evidence="1" type="ORF">HID58_014111</name>
</gene>
<proteinExistence type="predicted"/>
<evidence type="ECO:0000313" key="1">
    <source>
        <dbReference type="EMBL" id="KAH0928384.1"/>
    </source>
</evidence>
<accession>A0ABQ8DGB0</accession>
<comment type="caution">
    <text evidence="1">The sequence shown here is derived from an EMBL/GenBank/DDBJ whole genome shotgun (WGS) entry which is preliminary data.</text>
</comment>
<dbReference type="Proteomes" id="UP000824890">
    <property type="component" value="Unassembled WGS sequence"/>
</dbReference>
<protein>
    <submittedName>
        <fullName evidence="1">Uncharacterized protein</fullName>
    </submittedName>
</protein>